<sequence>MLNPFRKAPSALEAENARLRAENARFLDIVAGQKRKIEAMDRILRENAKRRDASGRFACAR</sequence>
<reference evidence="1 2" key="1">
    <citation type="submission" date="2020-06" db="EMBL/GenBank/DDBJ databases">
        <title>Description of novel acetic acid bacteria.</title>
        <authorList>
            <person name="Sombolestani A."/>
        </authorList>
    </citation>
    <scope>NUCLEOTIDE SEQUENCE [LARGE SCALE GENOMIC DNA]</scope>
    <source>
        <strain evidence="1 2">LMG 27010</strain>
    </source>
</reference>
<dbReference type="RefSeq" id="WP_176612378.1">
    <property type="nucleotide sequence ID" value="NZ_JABXXR010000007.1"/>
</dbReference>
<gene>
    <name evidence="1" type="ORF">HUK82_02100</name>
</gene>
<organism evidence="1 2">
    <name type="scientific">Ameyamaea chiangmaiensis</name>
    <dbReference type="NCBI Taxonomy" id="442969"/>
    <lineage>
        <taxon>Bacteria</taxon>
        <taxon>Pseudomonadati</taxon>
        <taxon>Pseudomonadota</taxon>
        <taxon>Alphaproteobacteria</taxon>
        <taxon>Acetobacterales</taxon>
        <taxon>Acetobacteraceae</taxon>
        <taxon>Ameyamaea</taxon>
    </lineage>
</organism>
<evidence type="ECO:0000313" key="1">
    <source>
        <dbReference type="EMBL" id="NVN39359.1"/>
    </source>
</evidence>
<dbReference type="EMBL" id="JABXXR010000007">
    <property type="protein sequence ID" value="NVN39359.1"/>
    <property type="molecule type" value="Genomic_DNA"/>
</dbReference>
<protein>
    <submittedName>
        <fullName evidence="1">Uncharacterized protein</fullName>
    </submittedName>
</protein>
<proteinExistence type="predicted"/>
<dbReference type="AlphaFoldDB" id="A0A850P9K1"/>
<name>A0A850P9K1_9PROT</name>
<evidence type="ECO:0000313" key="2">
    <source>
        <dbReference type="Proteomes" id="UP000585665"/>
    </source>
</evidence>
<accession>A0A850P9K1</accession>
<keyword evidence="2" id="KW-1185">Reference proteome</keyword>
<comment type="caution">
    <text evidence="1">The sequence shown here is derived from an EMBL/GenBank/DDBJ whole genome shotgun (WGS) entry which is preliminary data.</text>
</comment>
<dbReference type="Proteomes" id="UP000585665">
    <property type="component" value="Unassembled WGS sequence"/>
</dbReference>